<keyword evidence="2" id="KW-1185">Reference proteome</keyword>
<dbReference type="EMBL" id="BEYU01000137">
    <property type="protein sequence ID" value="GBG33004.1"/>
    <property type="molecule type" value="Genomic_DNA"/>
</dbReference>
<proteinExistence type="predicted"/>
<evidence type="ECO:0000313" key="1">
    <source>
        <dbReference type="EMBL" id="GBG33004.1"/>
    </source>
</evidence>
<sequence>MLVTMFRRARDAVFRDLPWELLLVSPQNASVLVASDSVMRAWGVLLSRLASRSLGGLDFVHFLQDGALREDKQDTGTVVEALDADLPLDLLYHAFSSHKQDEAGDACSLIAEKLTGRGLKVWTVSMFKAVCMELDTALRAEKPILLVHESDPNRVGFAVFKKSIDTVLETAKHIFDVYRESIPFQRQLFLAESFYNESINRIDIT</sequence>
<comment type="caution">
    <text evidence="1">The sequence shown here is derived from an EMBL/GenBank/DDBJ whole genome shotgun (WGS) entry which is preliminary data.</text>
</comment>
<organism evidence="1 2">
    <name type="scientific">Hondaea fermentalgiana</name>
    <dbReference type="NCBI Taxonomy" id="2315210"/>
    <lineage>
        <taxon>Eukaryota</taxon>
        <taxon>Sar</taxon>
        <taxon>Stramenopiles</taxon>
        <taxon>Bigyra</taxon>
        <taxon>Labyrinthulomycetes</taxon>
        <taxon>Thraustochytrida</taxon>
        <taxon>Thraustochytriidae</taxon>
        <taxon>Hondaea</taxon>
    </lineage>
</organism>
<gene>
    <name evidence="1" type="ORF">FCC1311_092282</name>
</gene>
<dbReference type="OrthoDB" id="423260at2759"/>
<accession>A0A2R5GYE6</accession>
<name>A0A2R5GYE6_9STRA</name>
<dbReference type="AlphaFoldDB" id="A0A2R5GYE6"/>
<protein>
    <submittedName>
        <fullName evidence="1">Uncharacterized protein</fullName>
    </submittedName>
</protein>
<dbReference type="Proteomes" id="UP000241890">
    <property type="component" value="Unassembled WGS sequence"/>
</dbReference>
<dbReference type="InParanoid" id="A0A2R5GYE6"/>
<reference evidence="1 2" key="1">
    <citation type="submission" date="2017-12" db="EMBL/GenBank/DDBJ databases">
        <title>Sequencing, de novo assembly and annotation of complete genome of a new Thraustochytrid species, strain FCC1311.</title>
        <authorList>
            <person name="Sedici K."/>
            <person name="Godart F."/>
            <person name="Aiese Cigliano R."/>
            <person name="Sanseverino W."/>
            <person name="Barakat M."/>
            <person name="Ortet P."/>
            <person name="Marechal E."/>
            <person name="Cagnac O."/>
            <person name="Amato A."/>
        </authorList>
    </citation>
    <scope>NUCLEOTIDE SEQUENCE [LARGE SCALE GENOMIC DNA]</scope>
</reference>
<evidence type="ECO:0000313" key="2">
    <source>
        <dbReference type="Proteomes" id="UP000241890"/>
    </source>
</evidence>